<dbReference type="AlphaFoldDB" id="A0A9J6H5I1"/>
<organism evidence="3 4">
    <name type="scientific">Haemaphysalis longicornis</name>
    <name type="common">Bush tick</name>
    <dbReference type="NCBI Taxonomy" id="44386"/>
    <lineage>
        <taxon>Eukaryota</taxon>
        <taxon>Metazoa</taxon>
        <taxon>Ecdysozoa</taxon>
        <taxon>Arthropoda</taxon>
        <taxon>Chelicerata</taxon>
        <taxon>Arachnida</taxon>
        <taxon>Acari</taxon>
        <taxon>Parasitiformes</taxon>
        <taxon>Ixodida</taxon>
        <taxon>Ixodoidea</taxon>
        <taxon>Ixodidae</taxon>
        <taxon>Haemaphysalinae</taxon>
        <taxon>Haemaphysalis</taxon>
    </lineage>
</organism>
<dbReference type="VEuPathDB" id="VectorBase:HLOH_060722"/>
<name>A0A9J6H5I1_HAELO</name>
<keyword evidence="1" id="KW-0175">Coiled coil</keyword>
<feature type="region of interest" description="Disordered" evidence="2">
    <location>
        <begin position="172"/>
        <end position="234"/>
    </location>
</feature>
<feature type="coiled-coil region" evidence="1">
    <location>
        <begin position="142"/>
        <end position="169"/>
    </location>
</feature>
<feature type="compositionally biased region" description="Basic residues" evidence="2">
    <location>
        <begin position="92"/>
        <end position="105"/>
    </location>
</feature>
<evidence type="ECO:0000256" key="1">
    <source>
        <dbReference type="SAM" id="Coils"/>
    </source>
</evidence>
<proteinExistence type="predicted"/>
<feature type="compositionally biased region" description="Basic and acidic residues" evidence="2">
    <location>
        <begin position="80"/>
        <end position="90"/>
    </location>
</feature>
<feature type="compositionally biased region" description="Polar residues" evidence="2">
    <location>
        <begin position="7"/>
        <end position="20"/>
    </location>
</feature>
<evidence type="ECO:0008006" key="5">
    <source>
        <dbReference type="Google" id="ProtNLM"/>
    </source>
</evidence>
<feature type="region of interest" description="Disordered" evidence="2">
    <location>
        <begin position="80"/>
        <end position="130"/>
    </location>
</feature>
<keyword evidence="4" id="KW-1185">Reference proteome</keyword>
<sequence>MFAPAQDLTNATPGHATRSATLDGSKWDRLHHGGIIPTANGIVFMRHGSTPEHRNRLYRGMTAKFGECEAIVAEGCFGARESRRRSESRQRSASRGRNASRRRTPSQRGEKITWTEVAKGASSGKTPSVTQRQAIEIIKANNEKIHAKLKEHDEMIKRINEKLAILLEALVASKPPESQEPRREPTPPNEPREEKREVVTMEEAARSSTDGDNGRPTEPSHKKRVVENTKERRLQARLDRMDEEREQLARTMNEKFNKLDERLTSVEQSMQGIQNGMVQLQAQIQSVMQNVERQKPEKDLLIWHWNCNGFAGKKETIIQHLKHAERKPDVIMLQETLSAETPKLPGYRTHATAAKVPSGNSERKKGGRRPGLAFVEHELATGEWTDNCAVEVITGKKARQSTLVVNVYSSPMRRKKSFRTLIQKAEMQLGFPELGLASSEEDPSQGI</sequence>
<feature type="compositionally biased region" description="Basic and acidic residues" evidence="2">
    <location>
        <begin position="212"/>
        <end position="234"/>
    </location>
</feature>
<dbReference type="SUPFAM" id="SSF56219">
    <property type="entry name" value="DNase I-like"/>
    <property type="match status" value="1"/>
</dbReference>
<reference evidence="3 4" key="1">
    <citation type="journal article" date="2020" name="Cell">
        <title>Large-Scale Comparative Analyses of Tick Genomes Elucidate Their Genetic Diversity and Vector Capacities.</title>
        <authorList>
            <consortium name="Tick Genome and Microbiome Consortium (TIGMIC)"/>
            <person name="Jia N."/>
            <person name="Wang J."/>
            <person name="Shi W."/>
            <person name="Du L."/>
            <person name="Sun Y."/>
            <person name="Zhan W."/>
            <person name="Jiang J.F."/>
            <person name="Wang Q."/>
            <person name="Zhang B."/>
            <person name="Ji P."/>
            <person name="Bell-Sakyi L."/>
            <person name="Cui X.M."/>
            <person name="Yuan T.T."/>
            <person name="Jiang B.G."/>
            <person name="Yang W.F."/>
            <person name="Lam T.T."/>
            <person name="Chang Q.C."/>
            <person name="Ding S.J."/>
            <person name="Wang X.J."/>
            <person name="Zhu J.G."/>
            <person name="Ruan X.D."/>
            <person name="Zhao L."/>
            <person name="Wei J.T."/>
            <person name="Ye R.Z."/>
            <person name="Que T.C."/>
            <person name="Du C.H."/>
            <person name="Zhou Y.H."/>
            <person name="Cheng J.X."/>
            <person name="Dai P.F."/>
            <person name="Guo W.B."/>
            <person name="Han X.H."/>
            <person name="Huang E.J."/>
            <person name="Li L.F."/>
            <person name="Wei W."/>
            <person name="Gao Y.C."/>
            <person name="Liu J.Z."/>
            <person name="Shao H.Z."/>
            <person name="Wang X."/>
            <person name="Wang C.C."/>
            <person name="Yang T.C."/>
            <person name="Huo Q.B."/>
            <person name="Li W."/>
            <person name="Chen H.Y."/>
            <person name="Chen S.E."/>
            <person name="Zhou L.G."/>
            <person name="Ni X.B."/>
            <person name="Tian J.H."/>
            <person name="Sheng Y."/>
            <person name="Liu T."/>
            <person name="Pan Y.S."/>
            <person name="Xia L.Y."/>
            <person name="Li J."/>
            <person name="Zhao F."/>
            <person name="Cao W.C."/>
        </authorList>
    </citation>
    <scope>NUCLEOTIDE SEQUENCE [LARGE SCALE GENOMIC DNA]</scope>
    <source>
        <strain evidence="3">HaeL-2018</strain>
    </source>
</reference>
<feature type="compositionally biased region" description="Basic and acidic residues" evidence="2">
    <location>
        <begin position="177"/>
        <end position="205"/>
    </location>
</feature>
<dbReference type="EMBL" id="JABSTR010000011">
    <property type="protein sequence ID" value="KAH9382571.1"/>
    <property type="molecule type" value="Genomic_DNA"/>
</dbReference>
<dbReference type="Gene3D" id="3.90.20.10">
    <property type="match status" value="1"/>
</dbReference>
<feature type="region of interest" description="Disordered" evidence="2">
    <location>
        <begin position="1"/>
        <end position="20"/>
    </location>
</feature>
<evidence type="ECO:0000313" key="3">
    <source>
        <dbReference type="EMBL" id="KAH9382571.1"/>
    </source>
</evidence>
<accession>A0A9J6H5I1</accession>
<protein>
    <recommendedName>
        <fullName evidence="5">Endonuclease/exonuclease/phosphatase domain-containing protein</fullName>
    </recommendedName>
</protein>
<evidence type="ECO:0000313" key="4">
    <source>
        <dbReference type="Proteomes" id="UP000821853"/>
    </source>
</evidence>
<comment type="caution">
    <text evidence="3">The sequence shown here is derived from an EMBL/GenBank/DDBJ whole genome shotgun (WGS) entry which is preliminary data.</text>
</comment>
<dbReference type="InterPro" id="IPR036691">
    <property type="entry name" value="Endo/exonu/phosph_ase_sf"/>
</dbReference>
<dbReference type="Proteomes" id="UP000821853">
    <property type="component" value="Chromosome 9"/>
</dbReference>
<evidence type="ECO:0000256" key="2">
    <source>
        <dbReference type="SAM" id="MobiDB-lite"/>
    </source>
</evidence>
<dbReference type="Gene3D" id="3.60.10.10">
    <property type="entry name" value="Endonuclease/exonuclease/phosphatase"/>
    <property type="match status" value="1"/>
</dbReference>
<gene>
    <name evidence="3" type="ORF">HPB48_011997</name>
</gene>